<dbReference type="OrthoDB" id="26525at2759"/>
<dbReference type="Proteomes" id="UP000224634">
    <property type="component" value="Unassembled WGS sequence"/>
</dbReference>
<evidence type="ECO:0000256" key="4">
    <source>
        <dbReference type="SAM" id="MobiDB-lite"/>
    </source>
</evidence>
<gene>
    <name evidence="5" type="ORF">AJ80_00699</name>
</gene>
<evidence type="ECO:0000313" key="6">
    <source>
        <dbReference type="Proteomes" id="UP000224634"/>
    </source>
</evidence>
<organism evidence="5 6">
    <name type="scientific">Polytolypa hystricis (strain UAMH7299)</name>
    <dbReference type="NCBI Taxonomy" id="1447883"/>
    <lineage>
        <taxon>Eukaryota</taxon>
        <taxon>Fungi</taxon>
        <taxon>Dikarya</taxon>
        <taxon>Ascomycota</taxon>
        <taxon>Pezizomycotina</taxon>
        <taxon>Eurotiomycetes</taxon>
        <taxon>Eurotiomycetidae</taxon>
        <taxon>Onygenales</taxon>
        <taxon>Onygenales incertae sedis</taxon>
        <taxon>Polytolypa</taxon>
    </lineage>
</organism>
<name>A0A2B7YUE7_POLH7</name>
<dbReference type="GO" id="GO:0016460">
    <property type="term" value="C:myosin II complex"/>
    <property type="evidence" value="ECO:0007669"/>
    <property type="project" value="TreeGrafter"/>
</dbReference>
<dbReference type="Gene3D" id="1.10.238.10">
    <property type="entry name" value="EF-hand"/>
    <property type="match status" value="2"/>
</dbReference>
<feature type="region of interest" description="Disordered" evidence="4">
    <location>
        <begin position="1"/>
        <end position="33"/>
    </location>
</feature>
<dbReference type="EMBL" id="PDNA01000005">
    <property type="protein sequence ID" value="PGH27684.1"/>
    <property type="molecule type" value="Genomic_DNA"/>
</dbReference>
<protein>
    <recommendedName>
        <fullName evidence="1">Calmodulin</fullName>
    </recommendedName>
</protein>
<proteinExistence type="predicted"/>
<comment type="caution">
    <text evidence="5">The sequence shown here is derived from an EMBL/GenBank/DDBJ whole genome shotgun (WGS) entry which is preliminary data.</text>
</comment>
<reference evidence="5 6" key="1">
    <citation type="submission" date="2017-10" db="EMBL/GenBank/DDBJ databases">
        <title>Comparative genomics in systemic dimorphic fungi from Ajellomycetaceae.</title>
        <authorList>
            <person name="Munoz J.F."/>
            <person name="Mcewen J.G."/>
            <person name="Clay O.K."/>
            <person name="Cuomo C.A."/>
        </authorList>
    </citation>
    <scope>NUCLEOTIDE SEQUENCE [LARGE SCALE GENOMIC DNA]</scope>
    <source>
        <strain evidence="5 6">UAMH7299</strain>
    </source>
</reference>
<keyword evidence="6" id="KW-1185">Reference proteome</keyword>
<keyword evidence="2" id="KW-0677">Repeat</keyword>
<dbReference type="STRING" id="1447883.A0A2B7YUE7"/>
<dbReference type="SUPFAM" id="SSF47473">
    <property type="entry name" value="EF-hand"/>
    <property type="match status" value="1"/>
</dbReference>
<dbReference type="AlphaFoldDB" id="A0A2B7YUE7"/>
<evidence type="ECO:0000256" key="2">
    <source>
        <dbReference type="ARBA" id="ARBA00022737"/>
    </source>
</evidence>
<keyword evidence="3" id="KW-0106">Calcium</keyword>
<dbReference type="PANTHER" id="PTHR23048">
    <property type="entry name" value="MYOSIN LIGHT CHAIN 1, 3"/>
    <property type="match status" value="1"/>
</dbReference>
<feature type="region of interest" description="Disordered" evidence="4">
    <location>
        <begin position="134"/>
        <end position="153"/>
    </location>
</feature>
<accession>A0A2B7YUE7</accession>
<sequence>MPPKRRNTTTSTTAPKPKKARQSKLAKENDISAEEEAEIKEAFRLFAVENEDFSSEKEGVIETPDVRRAMVALGLPPSSPAELTSIISAVDPDGVGYVPYAPFLSVCALKLHSRTEASIAAEVEHAFNLFARGSGSEGGTATTSTASTAGGGGTISLNHLRRVARELKEDVKDEVLRDMIREANGGEGVHVGVSLEQFREVMIRAGVF</sequence>
<evidence type="ECO:0000256" key="1">
    <source>
        <dbReference type="ARBA" id="ARBA00020786"/>
    </source>
</evidence>
<dbReference type="InterPro" id="IPR050230">
    <property type="entry name" value="CALM/Myosin/TropC-like"/>
</dbReference>
<feature type="compositionally biased region" description="Low complexity" evidence="4">
    <location>
        <begin position="139"/>
        <end position="148"/>
    </location>
</feature>
<dbReference type="PANTHER" id="PTHR23048:SF59">
    <property type="entry name" value="EF-HAND SUPERFAMILY PROTEIN"/>
    <property type="match status" value="1"/>
</dbReference>
<evidence type="ECO:0000256" key="3">
    <source>
        <dbReference type="ARBA" id="ARBA00022837"/>
    </source>
</evidence>
<dbReference type="InterPro" id="IPR011992">
    <property type="entry name" value="EF-hand-dom_pair"/>
</dbReference>
<evidence type="ECO:0000313" key="5">
    <source>
        <dbReference type="EMBL" id="PGH27684.1"/>
    </source>
</evidence>